<dbReference type="RefSeq" id="WP_019468266.1">
    <property type="nucleotide sequence ID" value="NZ_LAKJ01000004.1"/>
</dbReference>
<dbReference type="EMBL" id="LAKJ01000004">
    <property type="protein sequence ID" value="KKI64947.1"/>
    <property type="molecule type" value="Genomic_DNA"/>
</dbReference>
<evidence type="ECO:0000313" key="6">
    <source>
        <dbReference type="Proteomes" id="UP000034455"/>
    </source>
</evidence>
<evidence type="ECO:0000259" key="4">
    <source>
        <dbReference type="SMART" id="SM00797"/>
    </source>
</evidence>
<organism evidence="5 6">
    <name type="scientific">Staphylococcus cohnii subsp. cohnii</name>
    <dbReference type="NCBI Taxonomy" id="74704"/>
    <lineage>
        <taxon>Bacteria</taxon>
        <taxon>Bacillati</taxon>
        <taxon>Bacillota</taxon>
        <taxon>Bacilli</taxon>
        <taxon>Bacillales</taxon>
        <taxon>Staphylococcaceae</taxon>
        <taxon>Staphylococcus</taxon>
        <taxon>Staphylococcus cohnii species complex</taxon>
    </lineage>
</organism>
<keyword evidence="1" id="KW-0547">Nucleotide-binding</keyword>
<dbReference type="GO" id="GO:0005524">
    <property type="term" value="F:ATP binding"/>
    <property type="evidence" value="ECO:0007669"/>
    <property type="project" value="UniProtKB-KW"/>
</dbReference>
<dbReference type="InterPro" id="IPR003778">
    <property type="entry name" value="CT_A_B"/>
</dbReference>
<name>A0A0M2NY98_STACC</name>
<dbReference type="Proteomes" id="UP000034455">
    <property type="component" value="Unassembled WGS sequence"/>
</dbReference>
<dbReference type="PANTHER" id="PTHR43309">
    <property type="entry name" value="5-OXOPROLINASE SUBUNIT C"/>
    <property type="match status" value="1"/>
</dbReference>
<dbReference type="InterPro" id="IPR029000">
    <property type="entry name" value="Cyclophilin-like_dom_sf"/>
</dbReference>
<evidence type="ECO:0000256" key="1">
    <source>
        <dbReference type="ARBA" id="ARBA00022741"/>
    </source>
</evidence>
<dbReference type="InterPro" id="IPR052708">
    <property type="entry name" value="PxpC"/>
</dbReference>
<sequence length="334" mass="38078">MSIIIENEGLFSSFQDFGRIGFEHNGVIPSGALDPLSHEIANRLVANDKHEATLEMTNRMASIRFTETTLIALSGGSFKAKTSNLKVLPNKLYLMEKGDVLEFTETSRTSRVYLAVGGGFELDEWLGSTSTDFMSKLGGFNGRKLEKGDEINMKRDYTERHHKLFENLEHTHQTDWGIDGYALSFNYMSDVFHVIKNKGTEDFNQYALNRFIYGEYKVTSKANRVGMYVEGQPVKAFYEDMPAHQSVQIGTIQVKRDGTPIILLNDHYTLGSYPQIGTIASYHLTKLGQKHPGTKLKFQFIDVETAEKNLIKYTNWLNQLFHGIEYRMQLEMLK</sequence>
<proteinExistence type="predicted"/>
<evidence type="ECO:0000256" key="2">
    <source>
        <dbReference type="ARBA" id="ARBA00022801"/>
    </source>
</evidence>
<gene>
    <name evidence="5" type="ORF">UF66_2130</name>
</gene>
<keyword evidence="2 5" id="KW-0378">Hydrolase</keyword>
<dbReference type="SMART" id="SM00797">
    <property type="entry name" value="AHS2"/>
    <property type="match status" value="1"/>
</dbReference>
<dbReference type="PANTHER" id="PTHR43309:SF5">
    <property type="entry name" value="5-OXOPROLINASE SUBUNIT C"/>
    <property type="match status" value="1"/>
</dbReference>
<accession>A0A0M2NY98</accession>
<dbReference type="Pfam" id="PF02626">
    <property type="entry name" value="CT_A_B"/>
    <property type="match status" value="1"/>
</dbReference>
<dbReference type="AlphaFoldDB" id="A0A0M2NY98"/>
<evidence type="ECO:0000313" key="5">
    <source>
        <dbReference type="EMBL" id="KKI64947.1"/>
    </source>
</evidence>
<dbReference type="SUPFAM" id="SSF50891">
    <property type="entry name" value="Cyclophilin-like"/>
    <property type="match status" value="1"/>
</dbReference>
<protein>
    <submittedName>
        <fullName evidence="5">Allophanate hydrolase 2 subunit 2</fullName>
    </submittedName>
</protein>
<dbReference type="PATRIC" id="fig|74704.6.peg.2191"/>
<evidence type="ECO:0000256" key="3">
    <source>
        <dbReference type="ARBA" id="ARBA00022840"/>
    </source>
</evidence>
<feature type="domain" description="Carboxyltransferase" evidence="4">
    <location>
        <begin position="24"/>
        <end position="316"/>
    </location>
</feature>
<dbReference type="Gene3D" id="2.40.100.10">
    <property type="entry name" value="Cyclophilin-like"/>
    <property type="match status" value="1"/>
</dbReference>
<keyword evidence="3" id="KW-0067">ATP-binding</keyword>
<reference evidence="5 6" key="1">
    <citation type="submission" date="2015-03" db="EMBL/GenBank/DDBJ databases">
        <title>Genome Assembly of Staphylococcus cohnii subsp. cohnii strain G22B2.</title>
        <authorList>
            <person name="Nair G."/>
            <person name="Kaur G."/>
            <person name="Khatri I."/>
            <person name="Singh N.K."/>
            <person name="Sathyabama S."/>
            <person name="Maurya S.K."/>
            <person name="Subramanian S."/>
            <person name="Agrewala J.N."/>
            <person name="Mayilraj S."/>
        </authorList>
    </citation>
    <scope>NUCLEOTIDE SEQUENCE [LARGE SCALE GENOMIC DNA]</scope>
    <source>
        <strain evidence="5 6">G22B2</strain>
    </source>
</reference>
<comment type="caution">
    <text evidence="5">The sequence shown here is derived from an EMBL/GenBank/DDBJ whole genome shotgun (WGS) entry which is preliminary data.</text>
</comment>
<dbReference type="GO" id="GO:0016787">
    <property type="term" value="F:hydrolase activity"/>
    <property type="evidence" value="ECO:0007669"/>
    <property type="project" value="UniProtKB-KW"/>
</dbReference>